<proteinExistence type="predicted"/>
<gene>
    <name evidence="1" type="ORF">JK635_07970</name>
</gene>
<dbReference type="Proteomes" id="UP000623967">
    <property type="component" value="Unassembled WGS sequence"/>
</dbReference>
<keyword evidence="2" id="KW-1185">Reference proteome</keyword>
<dbReference type="EMBL" id="JAESWB010000134">
    <property type="protein sequence ID" value="MBL4952147.1"/>
    <property type="molecule type" value="Genomic_DNA"/>
</dbReference>
<dbReference type="RefSeq" id="WP_202653425.1">
    <property type="nucleotide sequence ID" value="NZ_JAESWB010000134.1"/>
</dbReference>
<name>A0ABS1TLH0_9BACI</name>
<comment type="caution">
    <text evidence="1">The sequence shown here is derived from an EMBL/GenBank/DDBJ whole genome shotgun (WGS) entry which is preliminary data.</text>
</comment>
<evidence type="ECO:0000313" key="2">
    <source>
        <dbReference type="Proteomes" id="UP000623967"/>
    </source>
</evidence>
<organism evidence="1 2">
    <name type="scientific">Neobacillus paridis</name>
    <dbReference type="NCBI Taxonomy" id="2803862"/>
    <lineage>
        <taxon>Bacteria</taxon>
        <taxon>Bacillati</taxon>
        <taxon>Bacillota</taxon>
        <taxon>Bacilli</taxon>
        <taxon>Bacillales</taxon>
        <taxon>Bacillaceae</taxon>
        <taxon>Neobacillus</taxon>
    </lineage>
</organism>
<accession>A0ABS1TLH0</accession>
<reference evidence="1 2" key="1">
    <citation type="submission" date="2021-01" db="EMBL/GenBank/DDBJ databases">
        <title>Genome public.</title>
        <authorList>
            <person name="Liu C."/>
            <person name="Sun Q."/>
        </authorList>
    </citation>
    <scope>NUCLEOTIDE SEQUENCE [LARGE SCALE GENOMIC DNA]</scope>
    <source>
        <strain evidence="1 2">YIM B02564</strain>
    </source>
</reference>
<protein>
    <submittedName>
        <fullName evidence="1">Uncharacterized protein</fullName>
    </submittedName>
</protein>
<evidence type="ECO:0000313" key="1">
    <source>
        <dbReference type="EMBL" id="MBL4952147.1"/>
    </source>
</evidence>
<sequence>MTKPIAKGQVLSFRLPIDTPNEVIQWLNECKEKGVLGKTIAQLVIHSFRTKQENIEPVTIHLPSSLTDNEKSWLALPETKEVLGALLFRLIQSPHEYLSFSAHSLPSVKQKQETEEEFYVDHEFHNRLAASFFDDEDE</sequence>